<dbReference type="Proteomes" id="UP000235005">
    <property type="component" value="Unassembled WGS sequence"/>
</dbReference>
<reference evidence="2 3" key="1">
    <citation type="submission" date="2018-01" db="EMBL/GenBank/DDBJ databases">
        <title>The draft genome sequence of Halioglobus lutimaris HF004.</title>
        <authorList>
            <person name="Du Z.-J."/>
            <person name="Shi M.-J."/>
        </authorList>
    </citation>
    <scope>NUCLEOTIDE SEQUENCE [LARGE SCALE GENOMIC DNA]</scope>
    <source>
        <strain evidence="2 3">HF004</strain>
    </source>
</reference>
<dbReference type="CDD" id="cd03801">
    <property type="entry name" value="GT4_PimA-like"/>
    <property type="match status" value="1"/>
</dbReference>
<dbReference type="GO" id="GO:0016757">
    <property type="term" value="F:glycosyltransferase activity"/>
    <property type="evidence" value="ECO:0007669"/>
    <property type="project" value="TreeGrafter"/>
</dbReference>
<dbReference type="Pfam" id="PF13692">
    <property type="entry name" value="Glyco_trans_1_4"/>
    <property type="match status" value="1"/>
</dbReference>
<dbReference type="InterPro" id="IPR028098">
    <property type="entry name" value="Glyco_trans_4-like_N"/>
</dbReference>
<gene>
    <name evidence="2" type="ORF">C0039_11665</name>
</gene>
<organism evidence="2 3">
    <name type="scientific">Pseudohalioglobus lutimaris</name>
    <dbReference type="NCBI Taxonomy" id="1737061"/>
    <lineage>
        <taxon>Bacteria</taxon>
        <taxon>Pseudomonadati</taxon>
        <taxon>Pseudomonadota</taxon>
        <taxon>Gammaproteobacteria</taxon>
        <taxon>Cellvibrionales</taxon>
        <taxon>Halieaceae</taxon>
        <taxon>Pseudohalioglobus</taxon>
    </lineage>
</organism>
<dbReference type="Gene3D" id="3.40.50.2000">
    <property type="entry name" value="Glycogen Phosphorylase B"/>
    <property type="match status" value="2"/>
</dbReference>
<comment type="caution">
    <text evidence="2">The sequence shown here is derived from an EMBL/GenBank/DDBJ whole genome shotgun (WGS) entry which is preliminary data.</text>
</comment>
<keyword evidence="3" id="KW-1185">Reference proteome</keyword>
<dbReference type="SUPFAM" id="SSF53756">
    <property type="entry name" value="UDP-Glycosyltransferase/glycogen phosphorylase"/>
    <property type="match status" value="1"/>
</dbReference>
<evidence type="ECO:0000313" key="3">
    <source>
        <dbReference type="Proteomes" id="UP000235005"/>
    </source>
</evidence>
<dbReference type="InterPro" id="IPR050194">
    <property type="entry name" value="Glycosyltransferase_grp1"/>
</dbReference>
<dbReference type="AlphaFoldDB" id="A0A2N5X2E8"/>
<accession>A0A2N5X2E8</accession>
<evidence type="ECO:0000313" key="2">
    <source>
        <dbReference type="EMBL" id="PLW68662.1"/>
    </source>
</evidence>
<name>A0A2N5X2E8_9GAMM</name>
<sequence>MKEGETKPRILMVTRNFPPLTGGMERLMQHTAEGISCYADLTIIGPTGCRAYAPPKSTVHEVPFGLLPFLTIGSMIAARTCLRKNFDLAIGGSGLAAPTLWILKGLFKLRTAVFIHGLDIVVNNFIYQRAFIPAVRAADLLIANSQSTKALAIERGVAERKITVIHPGTTLPELSSLPPDADFCSRHRIQDKRVVLFTGRITRRKGLSQFITRSLPAIVQAHPDTVLLVVGDSPDQSLNRNGETEHVNKALEESGLGKNVLFLGKVGDRELTAAYAAADVQVLPLVEVPGDIEGFGMVAIEAAALGTPTVAFSLGGVTDAISPGNGRLVPEGRYDLFSSAVCELFNDSTITAESCRKHASDFSWKIVSARLKEVLAQTMDD</sequence>
<dbReference type="Pfam" id="PF13439">
    <property type="entry name" value="Glyco_transf_4"/>
    <property type="match status" value="1"/>
</dbReference>
<feature type="domain" description="Glycosyltransferase subfamily 4-like N-terminal" evidence="1">
    <location>
        <begin position="22"/>
        <end position="169"/>
    </location>
</feature>
<protein>
    <submittedName>
        <fullName evidence="2">Glycosyl transferase</fullName>
    </submittedName>
</protein>
<dbReference type="PANTHER" id="PTHR45947">
    <property type="entry name" value="SULFOQUINOVOSYL TRANSFERASE SQD2"/>
    <property type="match status" value="1"/>
</dbReference>
<proteinExistence type="predicted"/>
<keyword evidence="2" id="KW-0808">Transferase</keyword>
<dbReference type="PANTHER" id="PTHR45947:SF3">
    <property type="entry name" value="SULFOQUINOVOSYL TRANSFERASE SQD2"/>
    <property type="match status" value="1"/>
</dbReference>
<evidence type="ECO:0000259" key="1">
    <source>
        <dbReference type="Pfam" id="PF13439"/>
    </source>
</evidence>
<dbReference type="EMBL" id="PKUS01000012">
    <property type="protein sequence ID" value="PLW68662.1"/>
    <property type="molecule type" value="Genomic_DNA"/>
</dbReference>